<dbReference type="PANTHER" id="PTHR42928:SF5">
    <property type="entry name" value="BLR1237 PROTEIN"/>
    <property type="match status" value="1"/>
</dbReference>
<dbReference type="PIRSF" id="PIRSF017082">
    <property type="entry name" value="YflP"/>
    <property type="match status" value="1"/>
</dbReference>
<evidence type="ECO:0000256" key="1">
    <source>
        <dbReference type="ARBA" id="ARBA00006987"/>
    </source>
</evidence>
<dbReference type="AlphaFoldDB" id="A0A3A3GQQ5"/>
<keyword evidence="2" id="KW-0732">Signal</keyword>
<reference evidence="4" key="1">
    <citation type="submission" date="2018-09" db="EMBL/GenBank/DDBJ databases">
        <authorList>
            <person name="Zhu H."/>
        </authorList>
    </citation>
    <scope>NUCLEOTIDE SEQUENCE [LARGE SCALE GENOMIC DNA]</scope>
    <source>
        <strain evidence="4">K1S02-23</strain>
    </source>
</reference>
<dbReference type="Gene3D" id="3.40.190.150">
    <property type="entry name" value="Bordetella uptake gene, domain 1"/>
    <property type="match status" value="1"/>
</dbReference>
<dbReference type="InterPro" id="IPR005064">
    <property type="entry name" value="BUG"/>
</dbReference>
<feature type="signal peptide" evidence="2">
    <location>
        <begin position="1"/>
        <end position="23"/>
    </location>
</feature>
<dbReference type="PANTHER" id="PTHR42928">
    <property type="entry name" value="TRICARBOXYLATE-BINDING PROTEIN"/>
    <property type="match status" value="1"/>
</dbReference>
<dbReference type="InterPro" id="IPR042100">
    <property type="entry name" value="Bug_dom1"/>
</dbReference>
<dbReference type="EMBL" id="QYUQ01000002">
    <property type="protein sequence ID" value="RJG03310.1"/>
    <property type="molecule type" value="Genomic_DNA"/>
</dbReference>
<comment type="similarity">
    <text evidence="1">Belongs to the UPF0065 (bug) family.</text>
</comment>
<dbReference type="OrthoDB" id="8678477at2"/>
<evidence type="ECO:0000313" key="4">
    <source>
        <dbReference type="Proteomes" id="UP000266327"/>
    </source>
</evidence>
<dbReference type="CDD" id="cd07012">
    <property type="entry name" value="PBP2_Bug_TTT"/>
    <property type="match status" value="1"/>
</dbReference>
<dbReference type="SUPFAM" id="SSF53850">
    <property type="entry name" value="Periplasmic binding protein-like II"/>
    <property type="match status" value="1"/>
</dbReference>
<protein>
    <submittedName>
        <fullName evidence="3">Tripartite tricarboxylate transporter substrate binding protein</fullName>
    </submittedName>
</protein>
<comment type="caution">
    <text evidence="3">The sequence shown here is derived from an EMBL/GenBank/DDBJ whole genome shotgun (WGS) entry which is preliminary data.</text>
</comment>
<organism evidence="3 4">
    <name type="scientific">Noviherbaspirillum sedimenti</name>
    <dbReference type="NCBI Taxonomy" id="2320865"/>
    <lineage>
        <taxon>Bacteria</taxon>
        <taxon>Pseudomonadati</taxon>
        <taxon>Pseudomonadota</taxon>
        <taxon>Betaproteobacteria</taxon>
        <taxon>Burkholderiales</taxon>
        <taxon>Oxalobacteraceae</taxon>
        <taxon>Noviherbaspirillum</taxon>
    </lineage>
</organism>
<feature type="chain" id="PRO_5017251278" evidence="2">
    <location>
        <begin position="24"/>
        <end position="322"/>
    </location>
</feature>
<keyword evidence="4" id="KW-1185">Reference proteome</keyword>
<dbReference type="RefSeq" id="WP_119786805.1">
    <property type="nucleotide sequence ID" value="NZ_QYUQ01000002.1"/>
</dbReference>
<name>A0A3A3GQQ5_9BURK</name>
<gene>
    <name evidence="3" type="ORF">D3878_18365</name>
</gene>
<dbReference type="Pfam" id="PF03401">
    <property type="entry name" value="TctC"/>
    <property type="match status" value="1"/>
</dbReference>
<proteinExistence type="inferred from homology"/>
<dbReference type="Proteomes" id="UP000266327">
    <property type="component" value="Unassembled WGS sequence"/>
</dbReference>
<evidence type="ECO:0000313" key="3">
    <source>
        <dbReference type="EMBL" id="RJG03310.1"/>
    </source>
</evidence>
<accession>A0A3A3GQQ5</accession>
<evidence type="ECO:0000256" key="2">
    <source>
        <dbReference type="SAM" id="SignalP"/>
    </source>
</evidence>
<sequence>MNIKRRSLLLAALAMLPLTGALAQADFPSRPIRLVISFPPGSTSDLLARHLGEHVSKTLGQPVVVESKPGAQGVIAARAVVNSPKDGYTLFLGTNSSHAAYVHLIKQPKYDPIKDFTPISQFTVNPLLLVVNAQLPVHSAQEFVKYAKERPGKLSFGTGNTGGLVAAQLLKAQAGIDAVGVSYPGTAQATTDLVAGRLDFMMIDPLVIRSFVEVGKVRVLGLTSTQRLPSMPEVTPLAEAGLPGYSYASWSGLFGPAGMPPEVTRRLSQAFTKAVTDPATEKYFADLGFIATSSKPEAFHAFVQDQITVWGRLTKEAGLVAQ</sequence>
<dbReference type="Gene3D" id="3.40.190.10">
    <property type="entry name" value="Periplasmic binding protein-like II"/>
    <property type="match status" value="1"/>
</dbReference>